<protein>
    <submittedName>
        <fullName evidence="2">Uncharacterized protein</fullName>
    </submittedName>
</protein>
<evidence type="ECO:0000256" key="1">
    <source>
        <dbReference type="SAM" id="SignalP"/>
    </source>
</evidence>
<feature type="signal peptide" evidence="1">
    <location>
        <begin position="1"/>
        <end position="19"/>
    </location>
</feature>
<evidence type="ECO:0000313" key="2">
    <source>
        <dbReference type="EMBL" id="KAK7466675.1"/>
    </source>
</evidence>
<proteinExistence type="predicted"/>
<feature type="non-terminal residue" evidence="2">
    <location>
        <position position="1"/>
    </location>
</feature>
<accession>A0ABD0J9P5</accession>
<evidence type="ECO:0000313" key="3">
    <source>
        <dbReference type="Proteomes" id="UP001519460"/>
    </source>
</evidence>
<organism evidence="2 3">
    <name type="scientific">Batillaria attramentaria</name>
    <dbReference type="NCBI Taxonomy" id="370345"/>
    <lineage>
        <taxon>Eukaryota</taxon>
        <taxon>Metazoa</taxon>
        <taxon>Spiralia</taxon>
        <taxon>Lophotrochozoa</taxon>
        <taxon>Mollusca</taxon>
        <taxon>Gastropoda</taxon>
        <taxon>Caenogastropoda</taxon>
        <taxon>Sorbeoconcha</taxon>
        <taxon>Cerithioidea</taxon>
        <taxon>Batillariidae</taxon>
        <taxon>Batillaria</taxon>
    </lineage>
</organism>
<reference evidence="2 3" key="1">
    <citation type="journal article" date="2023" name="Sci. Data">
        <title>Genome assembly of the Korean intertidal mud-creeper Batillaria attramentaria.</title>
        <authorList>
            <person name="Patra A.K."/>
            <person name="Ho P.T."/>
            <person name="Jun S."/>
            <person name="Lee S.J."/>
            <person name="Kim Y."/>
            <person name="Won Y.J."/>
        </authorList>
    </citation>
    <scope>NUCLEOTIDE SEQUENCE [LARGE SCALE GENOMIC DNA]</scope>
    <source>
        <strain evidence="2">Wonlab-2016</strain>
    </source>
</reference>
<gene>
    <name evidence="2" type="ORF">BaRGS_00037242</name>
</gene>
<comment type="caution">
    <text evidence="2">The sequence shown here is derived from an EMBL/GenBank/DDBJ whole genome shotgun (WGS) entry which is preliminary data.</text>
</comment>
<keyword evidence="1" id="KW-0732">Signal</keyword>
<feature type="chain" id="PRO_5044784116" evidence="1">
    <location>
        <begin position="20"/>
        <end position="93"/>
    </location>
</feature>
<feature type="non-terminal residue" evidence="2">
    <location>
        <position position="93"/>
    </location>
</feature>
<dbReference type="AlphaFoldDB" id="A0ABD0J9P5"/>
<dbReference type="EMBL" id="JACVVK020000551">
    <property type="protein sequence ID" value="KAK7466675.1"/>
    <property type="molecule type" value="Genomic_DNA"/>
</dbReference>
<keyword evidence="3" id="KW-1185">Reference proteome</keyword>
<name>A0ABD0J9P5_9CAEN</name>
<dbReference type="Proteomes" id="UP001519460">
    <property type="component" value="Unassembled WGS sequence"/>
</dbReference>
<sequence>MKFLLLLALFLVAANMAMAEDEDLTDTFSAKELTKRDCIATCQYQGDVAKRFHVTSDACQIVVSESGEWGCCSTDLRLRSAAVKVQAQAQNAP</sequence>